<dbReference type="RefSeq" id="XP_022402161.1">
    <property type="nucleotide sequence ID" value="XM_022550105.1"/>
</dbReference>
<keyword evidence="4" id="KW-1185">Reference proteome</keyword>
<dbReference type="AlphaFoldDB" id="A0A1L9VNF1"/>
<comment type="similarity">
    <text evidence="1">Belongs to the ATP-dependent AMP-binding enzyme family.</text>
</comment>
<dbReference type="Gene3D" id="3.40.50.12780">
    <property type="entry name" value="N-terminal domain of ligase-like"/>
    <property type="match status" value="1"/>
</dbReference>
<dbReference type="GeneID" id="34466365"/>
<dbReference type="Proteomes" id="UP000184300">
    <property type="component" value="Unassembled WGS sequence"/>
</dbReference>
<accession>A0A1L9VNF1</accession>
<dbReference type="SUPFAM" id="SSF56801">
    <property type="entry name" value="Acetyl-CoA synthetase-like"/>
    <property type="match status" value="1"/>
</dbReference>
<organism evidence="3 4">
    <name type="scientific">Aspergillus glaucus CBS 516.65</name>
    <dbReference type="NCBI Taxonomy" id="1160497"/>
    <lineage>
        <taxon>Eukaryota</taxon>
        <taxon>Fungi</taxon>
        <taxon>Dikarya</taxon>
        <taxon>Ascomycota</taxon>
        <taxon>Pezizomycotina</taxon>
        <taxon>Eurotiomycetes</taxon>
        <taxon>Eurotiomycetidae</taxon>
        <taxon>Eurotiales</taxon>
        <taxon>Aspergillaceae</taxon>
        <taxon>Aspergillus</taxon>
        <taxon>Aspergillus subgen. Aspergillus</taxon>
    </lineage>
</organism>
<evidence type="ECO:0000313" key="4">
    <source>
        <dbReference type="Proteomes" id="UP000184300"/>
    </source>
</evidence>
<dbReference type="OrthoDB" id="6614653at2759"/>
<protein>
    <recommendedName>
        <fullName evidence="2">AMP-dependent synthetase/ligase domain-containing protein</fullName>
    </recommendedName>
</protein>
<proteinExistence type="inferred from homology"/>
<dbReference type="PANTHER" id="PTHR43201">
    <property type="entry name" value="ACYL-COA SYNTHETASE"/>
    <property type="match status" value="1"/>
</dbReference>
<dbReference type="InterPro" id="IPR000873">
    <property type="entry name" value="AMP-dep_synth/lig_dom"/>
</dbReference>
<dbReference type="InterPro" id="IPR020845">
    <property type="entry name" value="AMP-binding_CS"/>
</dbReference>
<reference evidence="4" key="1">
    <citation type="journal article" date="2017" name="Genome Biol.">
        <title>Comparative genomics reveals high biological diversity and specific adaptations in the industrially and medically important fungal genus Aspergillus.</title>
        <authorList>
            <person name="de Vries R.P."/>
            <person name="Riley R."/>
            <person name="Wiebenga A."/>
            <person name="Aguilar-Osorio G."/>
            <person name="Amillis S."/>
            <person name="Uchima C.A."/>
            <person name="Anderluh G."/>
            <person name="Asadollahi M."/>
            <person name="Askin M."/>
            <person name="Barry K."/>
            <person name="Battaglia E."/>
            <person name="Bayram O."/>
            <person name="Benocci T."/>
            <person name="Braus-Stromeyer S.A."/>
            <person name="Caldana C."/>
            <person name="Canovas D."/>
            <person name="Cerqueira G.C."/>
            <person name="Chen F."/>
            <person name="Chen W."/>
            <person name="Choi C."/>
            <person name="Clum A."/>
            <person name="Dos Santos R.A."/>
            <person name="Damasio A.R."/>
            <person name="Diallinas G."/>
            <person name="Emri T."/>
            <person name="Fekete E."/>
            <person name="Flipphi M."/>
            <person name="Freyberg S."/>
            <person name="Gallo A."/>
            <person name="Gournas C."/>
            <person name="Habgood R."/>
            <person name="Hainaut M."/>
            <person name="Harispe M.L."/>
            <person name="Henrissat B."/>
            <person name="Hilden K.S."/>
            <person name="Hope R."/>
            <person name="Hossain A."/>
            <person name="Karabika E."/>
            <person name="Karaffa L."/>
            <person name="Karanyi Z."/>
            <person name="Krasevec N."/>
            <person name="Kuo A."/>
            <person name="Kusch H."/>
            <person name="LaButti K."/>
            <person name="Lagendijk E.L."/>
            <person name="Lapidus A."/>
            <person name="Levasseur A."/>
            <person name="Lindquist E."/>
            <person name="Lipzen A."/>
            <person name="Logrieco A.F."/>
            <person name="MacCabe A."/>
            <person name="Maekelae M.R."/>
            <person name="Malavazi I."/>
            <person name="Melin P."/>
            <person name="Meyer V."/>
            <person name="Mielnichuk N."/>
            <person name="Miskei M."/>
            <person name="Molnar A.P."/>
            <person name="Mule G."/>
            <person name="Ngan C.Y."/>
            <person name="Orejas M."/>
            <person name="Orosz E."/>
            <person name="Ouedraogo J.P."/>
            <person name="Overkamp K.M."/>
            <person name="Park H.-S."/>
            <person name="Perrone G."/>
            <person name="Piumi F."/>
            <person name="Punt P.J."/>
            <person name="Ram A.F."/>
            <person name="Ramon A."/>
            <person name="Rauscher S."/>
            <person name="Record E."/>
            <person name="Riano-Pachon D.M."/>
            <person name="Robert V."/>
            <person name="Roehrig J."/>
            <person name="Ruller R."/>
            <person name="Salamov A."/>
            <person name="Salih N.S."/>
            <person name="Samson R.A."/>
            <person name="Sandor E."/>
            <person name="Sanguinetti M."/>
            <person name="Schuetze T."/>
            <person name="Sepcic K."/>
            <person name="Shelest E."/>
            <person name="Sherlock G."/>
            <person name="Sophianopoulou V."/>
            <person name="Squina F.M."/>
            <person name="Sun H."/>
            <person name="Susca A."/>
            <person name="Todd R.B."/>
            <person name="Tsang A."/>
            <person name="Unkles S.E."/>
            <person name="van de Wiele N."/>
            <person name="van Rossen-Uffink D."/>
            <person name="Oliveira J.V."/>
            <person name="Vesth T.C."/>
            <person name="Visser J."/>
            <person name="Yu J.-H."/>
            <person name="Zhou M."/>
            <person name="Andersen M.R."/>
            <person name="Archer D.B."/>
            <person name="Baker S.E."/>
            <person name="Benoit I."/>
            <person name="Brakhage A.A."/>
            <person name="Braus G.H."/>
            <person name="Fischer R."/>
            <person name="Frisvad J.C."/>
            <person name="Goldman G.H."/>
            <person name="Houbraken J."/>
            <person name="Oakley B."/>
            <person name="Pocsi I."/>
            <person name="Scazzocchio C."/>
            <person name="Seiboth B."/>
            <person name="vanKuyk P.A."/>
            <person name="Wortman J."/>
            <person name="Dyer P.S."/>
            <person name="Grigoriev I.V."/>
        </authorList>
    </citation>
    <scope>NUCLEOTIDE SEQUENCE [LARGE SCALE GENOMIC DNA]</scope>
    <source>
        <strain evidence="4">CBS 516.65</strain>
    </source>
</reference>
<gene>
    <name evidence="3" type="ORF">ASPGLDRAFT_81183</name>
</gene>
<sequence length="542" mass="60735">MSTLEHGYLPDDPLFVRLLWIASQCHEPILNDRLRGVQVDFPTLLRDILVFRQKIRDALSPDVIDENGMVARDGVYIGLLATASHEYIVAVFAIAALGAAIAPLPPGISTEETLGYINLCGASVVLVGPESENAAAEIQEHSRINESQPIQTLFLSKWSASQEQLETPTATIQPGLKFDNERPGLLLFTSGSTGAPKAVIHARRYLYSLTRLPPRVGKGEVHLCVAELVSFTSGFHQAFSGLLRGTRIEMYHFATRPELLWNRLKEGDVTTVCLITRMWWDMMVYYQKVICQLPQNQAQEYVQGVRHLRAPQSAAAMPPPLLKRFWKELLGKSLLVTFGTTESGVIFLSSDEESGRPEANVGKPAPYVTIKLTEGDRGELWVKNSTLMLGYMGKEKQDQDIFDEEGFYCTNDVFHRDGDSYVWDGRAKSGWIWFEGHPVLLKSIEDQLLELPYVEQGHVLALWGGTTHQVAALVRFQPEKVPKNESKALNTVRQDLSGKLPETHLPTVLRILHDGEDVRQTWTMKTALDDKEVQRFFPSSSV</sequence>
<dbReference type="PROSITE" id="PS00455">
    <property type="entry name" value="AMP_BINDING"/>
    <property type="match status" value="1"/>
</dbReference>
<dbReference type="Pfam" id="PF00501">
    <property type="entry name" value="AMP-binding"/>
    <property type="match status" value="1"/>
</dbReference>
<dbReference type="STRING" id="1160497.A0A1L9VNF1"/>
<dbReference type="GO" id="GO:0031956">
    <property type="term" value="F:medium-chain fatty acid-CoA ligase activity"/>
    <property type="evidence" value="ECO:0007669"/>
    <property type="project" value="TreeGrafter"/>
</dbReference>
<dbReference type="PANTHER" id="PTHR43201:SF8">
    <property type="entry name" value="ACYL-COA SYNTHETASE FAMILY MEMBER 3"/>
    <property type="match status" value="1"/>
</dbReference>
<feature type="domain" description="AMP-dependent synthetase/ligase" evidence="2">
    <location>
        <begin position="73"/>
        <end position="391"/>
    </location>
</feature>
<dbReference type="VEuPathDB" id="FungiDB:ASPGLDRAFT_81183"/>
<evidence type="ECO:0000259" key="2">
    <source>
        <dbReference type="Pfam" id="PF00501"/>
    </source>
</evidence>
<dbReference type="InterPro" id="IPR042099">
    <property type="entry name" value="ANL_N_sf"/>
</dbReference>
<name>A0A1L9VNF1_ASPGL</name>
<dbReference type="EMBL" id="KV878894">
    <property type="protein sequence ID" value="OJJ85463.1"/>
    <property type="molecule type" value="Genomic_DNA"/>
</dbReference>
<evidence type="ECO:0000313" key="3">
    <source>
        <dbReference type="EMBL" id="OJJ85463.1"/>
    </source>
</evidence>
<evidence type="ECO:0000256" key="1">
    <source>
        <dbReference type="ARBA" id="ARBA00006432"/>
    </source>
</evidence>
<dbReference type="GO" id="GO:0006631">
    <property type="term" value="P:fatty acid metabolic process"/>
    <property type="evidence" value="ECO:0007669"/>
    <property type="project" value="TreeGrafter"/>
</dbReference>